<dbReference type="PROSITE" id="PS51257">
    <property type="entry name" value="PROKAR_LIPOPROTEIN"/>
    <property type="match status" value="1"/>
</dbReference>
<keyword evidence="2" id="KW-1185">Reference proteome</keyword>
<dbReference type="EMBL" id="AP014936">
    <property type="protein sequence ID" value="BAU47079.1"/>
    <property type="molecule type" value="Genomic_DNA"/>
</dbReference>
<accession>A0A1B4V0S9</accession>
<dbReference type="Proteomes" id="UP000218899">
    <property type="component" value="Chromosome"/>
</dbReference>
<proteinExistence type="predicted"/>
<gene>
    <name evidence="1" type="ORF">SVA_0498</name>
</gene>
<protein>
    <recommendedName>
        <fullName evidence="3">Lipoprotein</fullName>
    </recommendedName>
</protein>
<evidence type="ECO:0008006" key="3">
    <source>
        <dbReference type="Google" id="ProtNLM"/>
    </source>
</evidence>
<evidence type="ECO:0000313" key="2">
    <source>
        <dbReference type="Proteomes" id="UP000218899"/>
    </source>
</evidence>
<dbReference type="AlphaFoldDB" id="A0A1B4V0S9"/>
<sequence length="66" mass="7175">MRLTLLAFAGAALLLVGCRESPPPEKTVFEPYKQAVRKAKTVEGTLAQAAEHRADQAEQAETKSSY</sequence>
<dbReference type="RefSeq" id="WP_148665356.1">
    <property type="nucleotide sequence ID" value="NZ_AP014936.1"/>
</dbReference>
<name>A0A1B4V0S9_9GAMM</name>
<dbReference type="KEGG" id="sva:SVA_0498"/>
<organism evidence="1 2">
    <name type="scientific">Sulfurifustis variabilis</name>
    <dbReference type="NCBI Taxonomy" id="1675686"/>
    <lineage>
        <taxon>Bacteria</taxon>
        <taxon>Pseudomonadati</taxon>
        <taxon>Pseudomonadota</taxon>
        <taxon>Gammaproteobacteria</taxon>
        <taxon>Acidiferrobacterales</taxon>
        <taxon>Acidiferrobacteraceae</taxon>
        <taxon>Sulfurifustis</taxon>
    </lineage>
</organism>
<reference evidence="1 2" key="1">
    <citation type="submission" date="2015-08" db="EMBL/GenBank/DDBJ databases">
        <title>Complete genome sequence of Sulfurifustis variabilis.</title>
        <authorList>
            <person name="Miura A."/>
            <person name="Kojima H."/>
            <person name="Fukui M."/>
        </authorList>
    </citation>
    <scope>NUCLEOTIDE SEQUENCE [LARGE SCALE GENOMIC DNA]</scope>
    <source>
        <strain evidence="2">skN76</strain>
    </source>
</reference>
<evidence type="ECO:0000313" key="1">
    <source>
        <dbReference type="EMBL" id="BAU47079.1"/>
    </source>
</evidence>